<name>A0AAD4W6A4_PRUDU</name>
<sequence length="140" mass="16164">MDSPTTSPTAAEPPSFLSLPLSDSDTHNHSSLISDARNNKPPISRLPNRINKGIENPKYNVKYPMNNYVSTHWLFESNKSFTYHLSTVSILNSVQEALADPYWQTSMNEEMKSLKRNVNWQETCGKRMSLYNQIQGRWYH</sequence>
<accession>A0AAD4W6A4</accession>
<gene>
    <name evidence="2" type="ORF">L3X38_016617</name>
</gene>
<organism evidence="2 3">
    <name type="scientific">Prunus dulcis</name>
    <name type="common">Almond</name>
    <name type="synonym">Amygdalus dulcis</name>
    <dbReference type="NCBI Taxonomy" id="3755"/>
    <lineage>
        <taxon>Eukaryota</taxon>
        <taxon>Viridiplantae</taxon>
        <taxon>Streptophyta</taxon>
        <taxon>Embryophyta</taxon>
        <taxon>Tracheophyta</taxon>
        <taxon>Spermatophyta</taxon>
        <taxon>Magnoliopsida</taxon>
        <taxon>eudicotyledons</taxon>
        <taxon>Gunneridae</taxon>
        <taxon>Pentapetalae</taxon>
        <taxon>rosids</taxon>
        <taxon>fabids</taxon>
        <taxon>Rosales</taxon>
        <taxon>Rosaceae</taxon>
        <taxon>Amygdaloideae</taxon>
        <taxon>Amygdaleae</taxon>
        <taxon>Prunus</taxon>
    </lineage>
</organism>
<protein>
    <submittedName>
        <fullName evidence="2">Uncharacterized protein</fullName>
    </submittedName>
</protein>
<dbReference type="Proteomes" id="UP001054821">
    <property type="component" value="Chromosome 3"/>
</dbReference>
<dbReference type="EMBL" id="JAJFAZ020000003">
    <property type="protein sequence ID" value="KAI5337346.1"/>
    <property type="molecule type" value="Genomic_DNA"/>
</dbReference>
<evidence type="ECO:0000313" key="2">
    <source>
        <dbReference type="EMBL" id="KAI5337346.1"/>
    </source>
</evidence>
<comment type="caution">
    <text evidence="2">The sequence shown here is derived from an EMBL/GenBank/DDBJ whole genome shotgun (WGS) entry which is preliminary data.</text>
</comment>
<feature type="compositionally biased region" description="Low complexity" evidence="1">
    <location>
        <begin position="1"/>
        <end position="22"/>
    </location>
</feature>
<keyword evidence="3" id="KW-1185">Reference proteome</keyword>
<reference evidence="2 3" key="1">
    <citation type="journal article" date="2022" name="G3 (Bethesda)">
        <title>Whole-genome sequence and methylome profiling of the almond [Prunus dulcis (Mill.) D.A. Webb] cultivar 'Nonpareil'.</title>
        <authorList>
            <person name="D'Amico-Willman K.M."/>
            <person name="Ouma W.Z."/>
            <person name="Meulia T."/>
            <person name="Sideli G.M."/>
            <person name="Gradziel T.M."/>
            <person name="Fresnedo-Ramirez J."/>
        </authorList>
    </citation>
    <scope>NUCLEOTIDE SEQUENCE [LARGE SCALE GENOMIC DNA]</scope>
    <source>
        <strain evidence="2">Clone GOH B32 T37-40</strain>
    </source>
</reference>
<proteinExistence type="predicted"/>
<evidence type="ECO:0000256" key="1">
    <source>
        <dbReference type="SAM" id="MobiDB-lite"/>
    </source>
</evidence>
<evidence type="ECO:0000313" key="3">
    <source>
        <dbReference type="Proteomes" id="UP001054821"/>
    </source>
</evidence>
<dbReference type="AlphaFoldDB" id="A0AAD4W6A4"/>
<feature type="region of interest" description="Disordered" evidence="1">
    <location>
        <begin position="1"/>
        <end position="56"/>
    </location>
</feature>